<dbReference type="InterPro" id="IPR029044">
    <property type="entry name" value="Nucleotide-diphossugar_trans"/>
</dbReference>
<dbReference type="GO" id="GO:0005975">
    <property type="term" value="P:carbohydrate metabolic process"/>
    <property type="evidence" value="ECO:0007669"/>
    <property type="project" value="InterPro"/>
</dbReference>
<evidence type="ECO:0000256" key="4">
    <source>
        <dbReference type="ARBA" id="ARBA00022723"/>
    </source>
</evidence>
<dbReference type="GO" id="GO:0005737">
    <property type="term" value="C:cytoplasm"/>
    <property type="evidence" value="ECO:0007669"/>
    <property type="project" value="UniProtKB-SubCell"/>
</dbReference>
<dbReference type="InterPro" id="IPR005835">
    <property type="entry name" value="NTP_transferase_dom"/>
</dbReference>
<dbReference type="PANTHER" id="PTHR42891">
    <property type="entry name" value="D-GLYCERO-BETA-D-MANNO-HEPTOSE-1,7-BISPHOSPHATE 7-PHOSPHATASE"/>
    <property type="match status" value="1"/>
</dbReference>
<dbReference type="Pfam" id="PF00483">
    <property type="entry name" value="NTP_transferase"/>
    <property type="match status" value="1"/>
</dbReference>
<evidence type="ECO:0000256" key="1">
    <source>
        <dbReference type="ARBA" id="ARBA00004496"/>
    </source>
</evidence>
<dbReference type="GO" id="GO:0016791">
    <property type="term" value="F:phosphatase activity"/>
    <property type="evidence" value="ECO:0007669"/>
    <property type="project" value="InterPro"/>
</dbReference>
<dbReference type="CDD" id="cd07503">
    <property type="entry name" value="HAD_HisB-N"/>
    <property type="match status" value="1"/>
</dbReference>
<dbReference type="InterPro" id="IPR004446">
    <property type="entry name" value="Heptose_bisP_phosphatase"/>
</dbReference>
<dbReference type="InterPro" id="IPR036412">
    <property type="entry name" value="HAD-like_sf"/>
</dbReference>
<dbReference type="Gene3D" id="3.90.550.10">
    <property type="entry name" value="Spore Coat Polysaccharide Biosynthesis Protein SpsA, Chain A"/>
    <property type="match status" value="1"/>
</dbReference>
<evidence type="ECO:0000256" key="5">
    <source>
        <dbReference type="ARBA" id="ARBA00022801"/>
    </source>
</evidence>
<dbReference type="STRING" id="1424294.Gferi_13945"/>
<dbReference type="Proteomes" id="UP000095743">
    <property type="component" value="Chromosome"/>
</dbReference>
<evidence type="ECO:0000256" key="2">
    <source>
        <dbReference type="ARBA" id="ARBA00005628"/>
    </source>
</evidence>
<comment type="subcellular location">
    <subcellularLocation>
        <location evidence="1">Cytoplasm</location>
    </subcellularLocation>
</comment>
<keyword evidence="4" id="KW-0479">Metal-binding</keyword>
<evidence type="ECO:0000256" key="6">
    <source>
        <dbReference type="ARBA" id="ARBA00023277"/>
    </source>
</evidence>
<dbReference type="AlphaFoldDB" id="A0A1D8GI49"/>
<keyword evidence="6" id="KW-0119">Carbohydrate metabolism</keyword>
<feature type="domain" description="Nucleotidyl transferase" evidence="8">
    <location>
        <begin position="2"/>
        <end position="230"/>
    </location>
</feature>
<dbReference type="Pfam" id="PF13242">
    <property type="entry name" value="Hydrolase_like"/>
    <property type="match status" value="1"/>
</dbReference>
<dbReference type="OrthoDB" id="9801899at2"/>
<keyword evidence="3" id="KW-0963">Cytoplasm</keyword>
<keyword evidence="5" id="KW-0378">Hydrolase</keyword>
<evidence type="ECO:0000259" key="8">
    <source>
        <dbReference type="Pfam" id="PF00483"/>
    </source>
</evidence>
<protein>
    <recommendedName>
        <fullName evidence="7">D,D-heptose 1,7-bisphosphate phosphatase</fullName>
    </recommendedName>
</protein>
<keyword evidence="10" id="KW-1185">Reference proteome</keyword>
<dbReference type="RefSeq" id="WP_069977468.1">
    <property type="nucleotide sequence ID" value="NZ_CP017269.1"/>
</dbReference>
<dbReference type="InterPro" id="IPR006549">
    <property type="entry name" value="HAD-SF_hydro_IIIA"/>
</dbReference>
<dbReference type="KEGG" id="gfe:Gferi_13945"/>
<evidence type="ECO:0000256" key="3">
    <source>
        <dbReference type="ARBA" id="ARBA00022490"/>
    </source>
</evidence>
<dbReference type="InterPro" id="IPR006543">
    <property type="entry name" value="Histidinol-phos"/>
</dbReference>
<evidence type="ECO:0000313" key="9">
    <source>
        <dbReference type="EMBL" id="AOT70577.1"/>
    </source>
</evidence>
<evidence type="ECO:0000256" key="7">
    <source>
        <dbReference type="ARBA" id="ARBA00031828"/>
    </source>
</evidence>
<dbReference type="SUPFAM" id="SSF53448">
    <property type="entry name" value="Nucleotide-diphospho-sugar transferases"/>
    <property type="match status" value="1"/>
</dbReference>
<dbReference type="NCBIfam" id="TIGR01656">
    <property type="entry name" value="Histidinol-ppas"/>
    <property type="match status" value="1"/>
</dbReference>
<accession>A0A1D8GI49</accession>
<dbReference type="EMBL" id="CP017269">
    <property type="protein sequence ID" value="AOT70577.1"/>
    <property type="molecule type" value="Genomic_DNA"/>
</dbReference>
<sequence>MKAIILAGGKGTRLGSKDVPKPMRLIGGKSLLEIQINILKKYDICDIVLITGYMSSYIENYFGDGSNLGVNISYFIEKEPLGTTGGIKAIEKQLREDFFVIYGDVIFDIDLDNLKKFHAEKNSECTLVLHPNDHPDDSDLVEIDSNNRIINFYPKYRNKNNYYRNLVNAAIYIFSPSILQYIESGKKSDFGKDIFPFIFDKLKMFGYITAEYIKDIGTPYRLQKVTEDYLSGKIERMNMINKRKAVFLDRDGVINVEKNIICRSDDFELLPLVVEAIKLINDTEYLVVVVTNQPGIAKNMCSIGELQIIHNKMEYLLGKMNAKIDAIYYCPHHPDIGFKEENRKYKIKCSCRKPEPGMILQAVKDFNIDLNSSFIIGDSYRDIECGKRIGLTTIGVKTGYGCMDNDCNPDHIFDNLLDAANFICNS</sequence>
<proteinExistence type="inferred from homology"/>
<evidence type="ECO:0000313" key="10">
    <source>
        <dbReference type="Proteomes" id="UP000095743"/>
    </source>
</evidence>
<dbReference type="GO" id="GO:0046872">
    <property type="term" value="F:metal ion binding"/>
    <property type="evidence" value="ECO:0007669"/>
    <property type="project" value="UniProtKB-KW"/>
</dbReference>
<name>A0A1D8GI49_9FIRM</name>
<organism evidence="9 10">
    <name type="scientific">Geosporobacter ferrireducens</name>
    <dbReference type="NCBI Taxonomy" id="1424294"/>
    <lineage>
        <taxon>Bacteria</taxon>
        <taxon>Bacillati</taxon>
        <taxon>Bacillota</taxon>
        <taxon>Clostridia</taxon>
        <taxon>Peptostreptococcales</taxon>
        <taxon>Thermotaleaceae</taxon>
        <taxon>Geosporobacter</taxon>
    </lineage>
</organism>
<dbReference type="CDD" id="cd04181">
    <property type="entry name" value="NTP_transferase"/>
    <property type="match status" value="1"/>
</dbReference>
<dbReference type="PANTHER" id="PTHR42891:SF1">
    <property type="entry name" value="D-GLYCERO-BETA-D-MANNO-HEPTOSE-1,7-BISPHOSPHATE 7-PHOSPHATASE"/>
    <property type="match status" value="1"/>
</dbReference>
<dbReference type="Gene3D" id="3.40.50.1000">
    <property type="entry name" value="HAD superfamily/HAD-like"/>
    <property type="match status" value="1"/>
</dbReference>
<reference evidence="9 10" key="1">
    <citation type="submission" date="2016-09" db="EMBL/GenBank/DDBJ databases">
        <title>Genomic analysis reveals versatility of anaerobic energy metabolism of Geosporobacter ferrireducens IRF9 of phylum Firmicutes.</title>
        <authorList>
            <person name="Kim S.-J."/>
        </authorList>
    </citation>
    <scope>NUCLEOTIDE SEQUENCE [LARGE SCALE GENOMIC DNA]</scope>
    <source>
        <strain evidence="9 10">IRF9</strain>
    </source>
</reference>
<dbReference type="InterPro" id="IPR023214">
    <property type="entry name" value="HAD_sf"/>
</dbReference>
<comment type="similarity">
    <text evidence="2">Belongs to the GmhB family.</text>
</comment>
<dbReference type="NCBIfam" id="TIGR01662">
    <property type="entry name" value="HAD-SF-IIIA"/>
    <property type="match status" value="1"/>
</dbReference>
<dbReference type="SUPFAM" id="SSF56784">
    <property type="entry name" value="HAD-like"/>
    <property type="match status" value="1"/>
</dbReference>
<gene>
    <name evidence="9" type="ORF">Gferi_13945</name>
</gene>